<comment type="similarity">
    <text evidence="1">Belongs to the FAD-dependent oxidoreductase family.</text>
</comment>
<evidence type="ECO:0000256" key="1">
    <source>
        <dbReference type="ARBA" id="ARBA00006442"/>
    </source>
</evidence>
<evidence type="ECO:0000313" key="7">
    <source>
        <dbReference type="EMBL" id="CDH58486.1"/>
    </source>
</evidence>
<protein>
    <submittedName>
        <fullName evidence="7">Apoptosis inducing factor</fullName>
    </submittedName>
</protein>
<dbReference type="PANTHER" id="PTHR43735:SF3">
    <property type="entry name" value="FERROPTOSIS SUPPRESSOR PROTEIN 1"/>
    <property type="match status" value="1"/>
</dbReference>
<keyword evidence="4" id="KW-0560">Oxidoreductase</keyword>
<keyword evidence="2" id="KW-0285">Flavoprotein</keyword>
<comment type="caution">
    <text evidence="7">The sequence shown here is derived from an EMBL/GenBank/DDBJ whole genome shotgun (WGS) entry which is preliminary data.</text>
</comment>
<dbReference type="InterPro" id="IPR036188">
    <property type="entry name" value="FAD/NAD-bd_sf"/>
</dbReference>
<dbReference type="PANTHER" id="PTHR43735">
    <property type="entry name" value="APOPTOSIS-INDUCING FACTOR 1"/>
    <property type="match status" value="1"/>
</dbReference>
<feature type="compositionally biased region" description="Low complexity" evidence="5">
    <location>
        <begin position="653"/>
        <end position="662"/>
    </location>
</feature>
<proteinExistence type="inferred from homology"/>
<keyword evidence="3" id="KW-0274">FAD</keyword>
<dbReference type="GO" id="GO:0004174">
    <property type="term" value="F:electron-transferring-flavoprotein dehydrogenase activity"/>
    <property type="evidence" value="ECO:0007669"/>
    <property type="project" value="TreeGrafter"/>
</dbReference>
<feature type="region of interest" description="Disordered" evidence="5">
    <location>
        <begin position="457"/>
        <end position="477"/>
    </location>
</feature>
<evidence type="ECO:0000256" key="5">
    <source>
        <dbReference type="SAM" id="MobiDB-lite"/>
    </source>
</evidence>
<dbReference type="Gene3D" id="3.50.50.100">
    <property type="match status" value="1"/>
</dbReference>
<dbReference type="Gene3D" id="1.10.167.10">
    <property type="entry name" value="Regulator of G-protein Signalling 4, domain 2"/>
    <property type="match status" value="1"/>
</dbReference>
<evidence type="ECO:0000259" key="6">
    <source>
        <dbReference type="Pfam" id="PF07992"/>
    </source>
</evidence>
<evidence type="ECO:0000256" key="3">
    <source>
        <dbReference type="ARBA" id="ARBA00022827"/>
    </source>
</evidence>
<feature type="region of interest" description="Disordered" evidence="5">
    <location>
        <begin position="648"/>
        <end position="687"/>
    </location>
</feature>
<evidence type="ECO:0000313" key="8">
    <source>
        <dbReference type="Proteomes" id="UP000027586"/>
    </source>
</evidence>
<feature type="region of interest" description="Disordered" evidence="5">
    <location>
        <begin position="604"/>
        <end position="623"/>
    </location>
</feature>
<reference evidence="7" key="1">
    <citation type="submission" date="2013-08" db="EMBL/GenBank/DDBJ databases">
        <title>Gene expansion shapes genome architecture in the human pathogen Lichtheimia corymbifera: an evolutionary genomics analysis in the ancient terrestrial Mucorales (Mucoromycotina).</title>
        <authorList>
            <person name="Schwartze V.U."/>
            <person name="Winter S."/>
            <person name="Shelest E."/>
            <person name="Marcet-Houben M."/>
            <person name="Horn F."/>
            <person name="Wehner S."/>
            <person name="Hoffmann K."/>
            <person name="Riege K."/>
            <person name="Sammeth M."/>
            <person name="Nowrousian M."/>
            <person name="Valiante V."/>
            <person name="Linde J."/>
            <person name="Jacobsen I.D."/>
            <person name="Marz M."/>
            <person name="Brakhage A.A."/>
            <person name="Gabaldon T."/>
            <person name="Bocker S."/>
            <person name="Voigt K."/>
        </authorList>
    </citation>
    <scope>NUCLEOTIDE SEQUENCE [LARGE SCALE GENOMIC DNA]</scope>
    <source>
        <strain evidence="7">FSU 9682</strain>
    </source>
</reference>
<evidence type="ECO:0000256" key="2">
    <source>
        <dbReference type="ARBA" id="ARBA00022630"/>
    </source>
</evidence>
<sequence>MSAISTNNSSHLLQSVLSDPKLLRSFETYLHRINAHQNLLFIEAMSQLRYDYSKTPEIALRRIHKSFFSEDSKLVLSNITTKAKVNAEIEDLQWAIIRREDAVAVLLETEEQVLEVLQSKLDEFIRAKKINIMSIKQPPCKYQVRVVIIGGGFSGFTVASILDPMPLFHVTVIDTKDSFEYTPGIIKRLVNPEESSSMRVRHDAYVRNGRVIIGYATKIDDGAKSLQVNGETLCFDYLVIATGSSYASQFKSTDVSVLYRMTGLEQTHSDLLNAKKVLIVGGGLVGCELASEIALRTFPGKYPHKAVTLVDSHPQVINRSETTQRDKAMNYLAELGIEVVTNERIFFVEGSENAGLYRGTSGRVYTGYDMVFMATGTRPNSQLLQNSNDLDCCVDNWGRICVKPTLQINHYKYQHIFAGGDATNIAEEKTGYAATLAGVCIARNICRMVKGKAPLRQGTKGTIPAPDKPLHGISSQGGIGKQKLGTIRRRFAFLNPAWAALKMFDEQQYLKMVQGEAINSTQVFGRMPRRLTLPSGYARPLTHSVSAVSLDVDEEEFDDRYHSLPPVPQVPSRYKPKQSQSYHTSAKNSEDSVYHHGKGKFGTWSSSSTVSSMDGSSTGSSSSGSLLNDFVNNHFQFGVNAFDQQQAATEDGASVSSKASTVKSHHHQRRHSPRSRSPRRRSSMPAIDQIFNAWHI</sequence>
<accession>A0A068SB34</accession>
<dbReference type="InterPro" id="IPR023753">
    <property type="entry name" value="FAD/NAD-binding_dom"/>
</dbReference>
<gene>
    <name evidence="7" type="ORF">LCOR_09345.1</name>
</gene>
<dbReference type="OrthoDB" id="202203at2759"/>
<feature type="compositionally biased region" description="Basic residues" evidence="5">
    <location>
        <begin position="663"/>
        <end position="682"/>
    </location>
</feature>
<dbReference type="Pfam" id="PF07992">
    <property type="entry name" value="Pyr_redox_2"/>
    <property type="match status" value="1"/>
</dbReference>
<feature type="region of interest" description="Disordered" evidence="5">
    <location>
        <begin position="560"/>
        <end position="595"/>
    </location>
</feature>
<evidence type="ECO:0000256" key="4">
    <source>
        <dbReference type="ARBA" id="ARBA00023002"/>
    </source>
</evidence>
<dbReference type="InterPro" id="IPR036305">
    <property type="entry name" value="RGS_sf"/>
</dbReference>
<keyword evidence="8" id="KW-1185">Reference proteome</keyword>
<dbReference type="Proteomes" id="UP000027586">
    <property type="component" value="Unassembled WGS sequence"/>
</dbReference>
<dbReference type="PRINTS" id="PR00368">
    <property type="entry name" value="FADPNR"/>
</dbReference>
<dbReference type="EMBL" id="CBTN010000057">
    <property type="protein sequence ID" value="CDH58486.1"/>
    <property type="molecule type" value="Genomic_DNA"/>
</dbReference>
<feature type="compositionally biased region" description="Polar residues" evidence="5">
    <location>
        <begin position="577"/>
        <end position="587"/>
    </location>
</feature>
<dbReference type="GO" id="GO:0005737">
    <property type="term" value="C:cytoplasm"/>
    <property type="evidence" value="ECO:0007669"/>
    <property type="project" value="TreeGrafter"/>
</dbReference>
<dbReference type="SUPFAM" id="SSF51905">
    <property type="entry name" value="FAD/NAD(P)-binding domain"/>
    <property type="match status" value="1"/>
</dbReference>
<dbReference type="GO" id="GO:0050660">
    <property type="term" value="F:flavin adenine dinucleotide binding"/>
    <property type="evidence" value="ECO:0007669"/>
    <property type="project" value="TreeGrafter"/>
</dbReference>
<dbReference type="PRINTS" id="PR00469">
    <property type="entry name" value="PNDRDTASEII"/>
</dbReference>
<feature type="domain" description="FAD/NAD(P)-binding" evidence="6">
    <location>
        <begin position="145"/>
        <end position="424"/>
    </location>
</feature>
<organism evidence="7 8">
    <name type="scientific">Lichtheimia corymbifera JMRC:FSU:9682</name>
    <dbReference type="NCBI Taxonomy" id="1263082"/>
    <lineage>
        <taxon>Eukaryota</taxon>
        <taxon>Fungi</taxon>
        <taxon>Fungi incertae sedis</taxon>
        <taxon>Mucoromycota</taxon>
        <taxon>Mucoromycotina</taxon>
        <taxon>Mucoromycetes</taxon>
        <taxon>Mucorales</taxon>
        <taxon>Lichtheimiaceae</taxon>
        <taxon>Lichtheimia</taxon>
    </lineage>
</organism>
<name>A0A068SB34_9FUNG</name>
<dbReference type="AlphaFoldDB" id="A0A068SB34"/>
<dbReference type="InterPro" id="IPR044926">
    <property type="entry name" value="RGS_subdomain_2"/>
</dbReference>
<dbReference type="SUPFAM" id="SSF48097">
    <property type="entry name" value="Regulator of G-protein signaling, RGS"/>
    <property type="match status" value="1"/>
</dbReference>
<dbReference type="VEuPathDB" id="FungiDB:LCOR_09345.1"/>
<dbReference type="STRING" id="1263082.A0A068SB34"/>